<dbReference type="Gene3D" id="1.10.10.10">
    <property type="entry name" value="Winged helix-like DNA-binding domain superfamily/Winged helix DNA-binding domain"/>
    <property type="match status" value="1"/>
</dbReference>
<keyword evidence="4" id="KW-0804">Transcription</keyword>
<dbReference type="NCBIfam" id="TIGR02937">
    <property type="entry name" value="sigma70-ECF"/>
    <property type="match status" value="1"/>
</dbReference>
<evidence type="ECO:0000313" key="7">
    <source>
        <dbReference type="Proteomes" id="UP000320496"/>
    </source>
</evidence>
<keyword evidence="3" id="KW-0731">Sigma factor</keyword>
<evidence type="ECO:0000259" key="5">
    <source>
        <dbReference type="Pfam" id="PF08281"/>
    </source>
</evidence>
<dbReference type="SUPFAM" id="SSF88659">
    <property type="entry name" value="Sigma3 and sigma4 domains of RNA polymerase sigma factors"/>
    <property type="match status" value="1"/>
</dbReference>
<dbReference type="PANTHER" id="PTHR43133">
    <property type="entry name" value="RNA POLYMERASE ECF-TYPE SIGMA FACTO"/>
    <property type="match status" value="1"/>
</dbReference>
<dbReference type="SUPFAM" id="SSF88946">
    <property type="entry name" value="Sigma2 domain of RNA polymerase sigma factors"/>
    <property type="match status" value="1"/>
</dbReference>
<name>A0A517Z7M7_9PLAN</name>
<dbReference type="KEGG" id="mri:Mal4_28180"/>
<keyword evidence="7" id="KW-1185">Reference proteome</keyword>
<evidence type="ECO:0000256" key="1">
    <source>
        <dbReference type="ARBA" id="ARBA00010641"/>
    </source>
</evidence>
<proteinExistence type="inferred from homology"/>
<dbReference type="InterPro" id="IPR036388">
    <property type="entry name" value="WH-like_DNA-bd_sf"/>
</dbReference>
<evidence type="ECO:0000256" key="3">
    <source>
        <dbReference type="ARBA" id="ARBA00023082"/>
    </source>
</evidence>
<keyword evidence="2" id="KW-0805">Transcription regulation</keyword>
<dbReference type="InterPro" id="IPR013325">
    <property type="entry name" value="RNA_pol_sigma_r2"/>
</dbReference>
<dbReference type="InterPro" id="IPR013324">
    <property type="entry name" value="RNA_pol_sigma_r3/r4-like"/>
</dbReference>
<sequence length="191" mass="21736">MALTQFDRDLLKRCLDGAPGAWQDFVDRFIGLFVHVIHHTAHARSVRLGADDVDDLCSEVFVTLLKDDFAVLRNFRGQSSLATYLTVVSRRLVVREMARRRKAAAMGHVDAHQPDVVGHLPEEQRIDDVDEVQQLMQHLPANEAEIVRQYHLEGKTYRQISSSLKISQNSIGPTLTRARERLRQLQLETAS</sequence>
<dbReference type="GO" id="GO:0003677">
    <property type="term" value="F:DNA binding"/>
    <property type="evidence" value="ECO:0007669"/>
    <property type="project" value="InterPro"/>
</dbReference>
<dbReference type="RefSeq" id="WP_145369765.1">
    <property type="nucleotide sequence ID" value="NZ_CP036275.1"/>
</dbReference>
<gene>
    <name evidence="6" type="ORF">Mal4_28180</name>
</gene>
<protein>
    <submittedName>
        <fullName evidence="6">RNA polymerase sigma factor</fullName>
    </submittedName>
</protein>
<dbReference type="AlphaFoldDB" id="A0A517Z7M7"/>
<dbReference type="PANTHER" id="PTHR43133:SF51">
    <property type="entry name" value="RNA POLYMERASE SIGMA FACTOR"/>
    <property type="match status" value="1"/>
</dbReference>
<comment type="similarity">
    <text evidence="1">Belongs to the sigma-70 factor family. ECF subfamily.</text>
</comment>
<dbReference type="EMBL" id="CP036275">
    <property type="protein sequence ID" value="QDU38490.1"/>
    <property type="molecule type" value="Genomic_DNA"/>
</dbReference>
<dbReference type="OrthoDB" id="260857at2"/>
<dbReference type="InterPro" id="IPR014284">
    <property type="entry name" value="RNA_pol_sigma-70_dom"/>
</dbReference>
<dbReference type="GO" id="GO:0016987">
    <property type="term" value="F:sigma factor activity"/>
    <property type="evidence" value="ECO:0007669"/>
    <property type="project" value="UniProtKB-KW"/>
</dbReference>
<feature type="domain" description="RNA polymerase sigma factor 70 region 4 type 2" evidence="5">
    <location>
        <begin position="131"/>
        <end position="182"/>
    </location>
</feature>
<accession>A0A517Z7M7</accession>
<dbReference type="Gene3D" id="1.10.1740.10">
    <property type="match status" value="1"/>
</dbReference>
<dbReference type="InterPro" id="IPR013249">
    <property type="entry name" value="RNA_pol_sigma70_r4_t2"/>
</dbReference>
<dbReference type="InterPro" id="IPR039425">
    <property type="entry name" value="RNA_pol_sigma-70-like"/>
</dbReference>
<dbReference type="Proteomes" id="UP000320496">
    <property type="component" value="Chromosome"/>
</dbReference>
<dbReference type="Pfam" id="PF08281">
    <property type="entry name" value="Sigma70_r4_2"/>
    <property type="match status" value="1"/>
</dbReference>
<evidence type="ECO:0000313" key="6">
    <source>
        <dbReference type="EMBL" id="QDU38490.1"/>
    </source>
</evidence>
<dbReference type="CDD" id="cd06171">
    <property type="entry name" value="Sigma70_r4"/>
    <property type="match status" value="1"/>
</dbReference>
<evidence type="ECO:0000256" key="4">
    <source>
        <dbReference type="ARBA" id="ARBA00023163"/>
    </source>
</evidence>
<evidence type="ECO:0000256" key="2">
    <source>
        <dbReference type="ARBA" id="ARBA00023015"/>
    </source>
</evidence>
<dbReference type="GO" id="GO:0006352">
    <property type="term" value="P:DNA-templated transcription initiation"/>
    <property type="evidence" value="ECO:0007669"/>
    <property type="project" value="InterPro"/>
</dbReference>
<organism evidence="6 7">
    <name type="scientific">Maioricimonas rarisocia</name>
    <dbReference type="NCBI Taxonomy" id="2528026"/>
    <lineage>
        <taxon>Bacteria</taxon>
        <taxon>Pseudomonadati</taxon>
        <taxon>Planctomycetota</taxon>
        <taxon>Planctomycetia</taxon>
        <taxon>Planctomycetales</taxon>
        <taxon>Planctomycetaceae</taxon>
        <taxon>Maioricimonas</taxon>
    </lineage>
</organism>
<reference evidence="6 7" key="1">
    <citation type="submission" date="2019-02" db="EMBL/GenBank/DDBJ databases">
        <title>Deep-cultivation of Planctomycetes and their phenomic and genomic characterization uncovers novel biology.</title>
        <authorList>
            <person name="Wiegand S."/>
            <person name="Jogler M."/>
            <person name="Boedeker C."/>
            <person name="Pinto D."/>
            <person name="Vollmers J."/>
            <person name="Rivas-Marin E."/>
            <person name="Kohn T."/>
            <person name="Peeters S.H."/>
            <person name="Heuer A."/>
            <person name="Rast P."/>
            <person name="Oberbeckmann S."/>
            <person name="Bunk B."/>
            <person name="Jeske O."/>
            <person name="Meyerdierks A."/>
            <person name="Storesund J.E."/>
            <person name="Kallscheuer N."/>
            <person name="Luecker S."/>
            <person name="Lage O.M."/>
            <person name="Pohl T."/>
            <person name="Merkel B.J."/>
            <person name="Hornburger P."/>
            <person name="Mueller R.-W."/>
            <person name="Bruemmer F."/>
            <person name="Labrenz M."/>
            <person name="Spormann A.M."/>
            <person name="Op den Camp H."/>
            <person name="Overmann J."/>
            <person name="Amann R."/>
            <person name="Jetten M.S.M."/>
            <person name="Mascher T."/>
            <person name="Medema M.H."/>
            <person name="Devos D.P."/>
            <person name="Kaster A.-K."/>
            <person name="Ovreas L."/>
            <person name="Rohde M."/>
            <person name="Galperin M.Y."/>
            <person name="Jogler C."/>
        </authorList>
    </citation>
    <scope>NUCLEOTIDE SEQUENCE [LARGE SCALE GENOMIC DNA]</scope>
    <source>
        <strain evidence="6 7">Mal4</strain>
    </source>
</reference>